<name>A0A1I0KB99_9FIRM</name>
<keyword evidence="2" id="KW-0238">DNA-binding</keyword>
<dbReference type="GeneID" id="93279254"/>
<keyword evidence="3" id="KW-0804">Transcription</keyword>
<dbReference type="PANTHER" id="PTHR43537">
    <property type="entry name" value="TRANSCRIPTIONAL REGULATOR, GNTR FAMILY"/>
    <property type="match status" value="1"/>
</dbReference>
<keyword evidence="1" id="KW-0805">Transcription regulation</keyword>
<evidence type="ECO:0000256" key="2">
    <source>
        <dbReference type="ARBA" id="ARBA00023125"/>
    </source>
</evidence>
<sequence>MKKDKLVVEEIVKYMQQQIKDGAWAVNTKIPSENELCSRLGVGRGSVRAAIQRFNVLGILESQHGRGTFVRSIDISLFGKGHYLDTALLTDMVTIRQARSLIEPELAYEAAANATPELIADLNLLNQQLKAAVGNQELFARLDAQFHMTLAEFIDNPIISNVMGQLLDQTVCLNINRVFGYYGGIYYHPKIAEAIAQRSCEQARNIMKTHMVSELFDPKEHRKNAISL</sequence>
<keyword evidence="5" id="KW-0670">Pyruvate</keyword>
<accession>A0A1I0KB99</accession>
<dbReference type="Pfam" id="PF07729">
    <property type="entry name" value="FCD"/>
    <property type="match status" value="1"/>
</dbReference>
<dbReference type="Gene3D" id="1.10.10.10">
    <property type="entry name" value="Winged helix-like DNA-binding domain superfamily/Winged helix DNA-binding domain"/>
    <property type="match status" value="1"/>
</dbReference>
<evidence type="ECO:0000259" key="4">
    <source>
        <dbReference type="PROSITE" id="PS50949"/>
    </source>
</evidence>
<dbReference type="SUPFAM" id="SSF46785">
    <property type="entry name" value="Winged helix' DNA-binding domain"/>
    <property type="match status" value="1"/>
</dbReference>
<dbReference type="SMART" id="SM00345">
    <property type="entry name" value="HTH_GNTR"/>
    <property type="match status" value="1"/>
</dbReference>
<reference evidence="6" key="1">
    <citation type="submission" date="2016-10" db="EMBL/GenBank/DDBJ databases">
        <authorList>
            <person name="Varghese N."/>
            <person name="Submissions S."/>
        </authorList>
    </citation>
    <scope>NUCLEOTIDE SEQUENCE [LARGE SCALE GENOMIC DNA]</scope>
    <source>
        <strain evidence="6">NLAE-zl-G277</strain>
    </source>
</reference>
<evidence type="ECO:0000313" key="6">
    <source>
        <dbReference type="Proteomes" id="UP000198508"/>
    </source>
</evidence>
<dbReference type="PRINTS" id="PR00035">
    <property type="entry name" value="HTHGNTR"/>
</dbReference>
<dbReference type="Gene3D" id="1.20.120.530">
    <property type="entry name" value="GntR ligand-binding domain-like"/>
    <property type="match status" value="1"/>
</dbReference>
<gene>
    <name evidence="5" type="ORF">SAMN05216313_1602</name>
</gene>
<dbReference type="RefSeq" id="WP_007704976.1">
    <property type="nucleotide sequence ID" value="NZ_CAJJSN010000012.1"/>
</dbReference>
<dbReference type="GO" id="GO:0003700">
    <property type="term" value="F:DNA-binding transcription factor activity"/>
    <property type="evidence" value="ECO:0007669"/>
    <property type="project" value="InterPro"/>
</dbReference>
<dbReference type="GO" id="GO:0003677">
    <property type="term" value="F:DNA binding"/>
    <property type="evidence" value="ECO:0007669"/>
    <property type="project" value="UniProtKB-KW"/>
</dbReference>
<dbReference type="InterPro" id="IPR000524">
    <property type="entry name" value="Tscrpt_reg_HTH_GntR"/>
</dbReference>
<dbReference type="PANTHER" id="PTHR43537:SF5">
    <property type="entry name" value="UXU OPERON TRANSCRIPTIONAL REGULATOR"/>
    <property type="match status" value="1"/>
</dbReference>
<dbReference type="EMBL" id="FOIM01000060">
    <property type="protein sequence ID" value="SEU21275.1"/>
    <property type="molecule type" value="Genomic_DNA"/>
</dbReference>
<evidence type="ECO:0000256" key="1">
    <source>
        <dbReference type="ARBA" id="ARBA00023015"/>
    </source>
</evidence>
<keyword evidence="6" id="KW-1185">Reference proteome</keyword>
<evidence type="ECO:0000256" key="3">
    <source>
        <dbReference type="ARBA" id="ARBA00023163"/>
    </source>
</evidence>
<dbReference type="PROSITE" id="PS50949">
    <property type="entry name" value="HTH_GNTR"/>
    <property type="match status" value="1"/>
</dbReference>
<evidence type="ECO:0000313" key="5">
    <source>
        <dbReference type="EMBL" id="SEU21275.1"/>
    </source>
</evidence>
<dbReference type="InterPro" id="IPR036388">
    <property type="entry name" value="WH-like_DNA-bd_sf"/>
</dbReference>
<feature type="domain" description="HTH gntR-type" evidence="4">
    <location>
        <begin position="5"/>
        <end position="73"/>
    </location>
</feature>
<dbReference type="CDD" id="cd07377">
    <property type="entry name" value="WHTH_GntR"/>
    <property type="match status" value="1"/>
</dbReference>
<dbReference type="SMART" id="SM00895">
    <property type="entry name" value="FCD"/>
    <property type="match status" value="1"/>
</dbReference>
<dbReference type="AlphaFoldDB" id="A0A1I0KB99"/>
<proteinExistence type="predicted"/>
<protein>
    <submittedName>
        <fullName evidence="5">GntR family transcriptional regulator, transcriptional repressor for pyruvate dehydrogenase complex</fullName>
    </submittedName>
</protein>
<dbReference type="Pfam" id="PF00392">
    <property type="entry name" value="GntR"/>
    <property type="match status" value="1"/>
</dbReference>
<dbReference type="InterPro" id="IPR036390">
    <property type="entry name" value="WH_DNA-bd_sf"/>
</dbReference>
<dbReference type="SUPFAM" id="SSF48008">
    <property type="entry name" value="GntR ligand-binding domain-like"/>
    <property type="match status" value="1"/>
</dbReference>
<dbReference type="STRING" id="460384.SAMN05216313_1602"/>
<dbReference type="InterPro" id="IPR011711">
    <property type="entry name" value="GntR_C"/>
</dbReference>
<organism evidence="5 6">
    <name type="scientific">Enterocloster lavalensis</name>
    <dbReference type="NCBI Taxonomy" id="460384"/>
    <lineage>
        <taxon>Bacteria</taxon>
        <taxon>Bacillati</taxon>
        <taxon>Bacillota</taxon>
        <taxon>Clostridia</taxon>
        <taxon>Lachnospirales</taxon>
        <taxon>Lachnospiraceae</taxon>
        <taxon>Enterocloster</taxon>
    </lineage>
</organism>
<dbReference type="Proteomes" id="UP000198508">
    <property type="component" value="Unassembled WGS sequence"/>
</dbReference>
<dbReference type="InterPro" id="IPR008920">
    <property type="entry name" value="TF_FadR/GntR_C"/>
</dbReference>